<dbReference type="SUPFAM" id="SSF46894">
    <property type="entry name" value="C-terminal effector domain of the bipartite response regulators"/>
    <property type="match status" value="1"/>
</dbReference>
<dbReference type="PROSITE" id="PS50110">
    <property type="entry name" value="RESPONSE_REGULATORY"/>
    <property type="match status" value="1"/>
</dbReference>
<feature type="domain" description="HTH luxR-type" evidence="6">
    <location>
        <begin position="160"/>
        <end position="225"/>
    </location>
</feature>
<keyword evidence="3" id="KW-0238">DNA-binding</keyword>
<accession>A0ABS9Q2K0</accession>
<dbReference type="InterPro" id="IPR058245">
    <property type="entry name" value="NreC/VraR/RcsB-like_REC"/>
</dbReference>
<evidence type="ECO:0000256" key="2">
    <source>
        <dbReference type="ARBA" id="ARBA00023015"/>
    </source>
</evidence>
<keyword evidence="2" id="KW-0805">Transcription regulation</keyword>
<evidence type="ECO:0000256" key="4">
    <source>
        <dbReference type="ARBA" id="ARBA00023163"/>
    </source>
</evidence>
<protein>
    <submittedName>
        <fullName evidence="8">Response regulator transcription factor</fullName>
    </submittedName>
</protein>
<evidence type="ECO:0000313" key="9">
    <source>
        <dbReference type="Proteomes" id="UP001521931"/>
    </source>
</evidence>
<dbReference type="Gene3D" id="3.40.50.2300">
    <property type="match status" value="1"/>
</dbReference>
<evidence type="ECO:0000256" key="1">
    <source>
        <dbReference type="ARBA" id="ARBA00022553"/>
    </source>
</evidence>
<dbReference type="SUPFAM" id="SSF52172">
    <property type="entry name" value="CheY-like"/>
    <property type="match status" value="1"/>
</dbReference>
<dbReference type="RefSeq" id="WP_239264151.1">
    <property type="nucleotide sequence ID" value="NZ_JAKRCV010000026.1"/>
</dbReference>
<dbReference type="Pfam" id="PF00196">
    <property type="entry name" value="GerE"/>
    <property type="match status" value="1"/>
</dbReference>
<dbReference type="Pfam" id="PF00072">
    <property type="entry name" value="Response_reg"/>
    <property type="match status" value="1"/>
</dbReference>
<keyword evidence="1 5" id="KW-0597">Phosphoprotein</keyword>
<dbReference type="CDD" id="cd06170">
    <property type="entry name" value="LuxR_C_like"/>
    <property type="match status" value="1"/>
</dbReference>
<dbReference type="CDD" id="cd17535">
    <property type="entry name" value="REC_NarL-like"/>
    <property type="match status" value="1"/>
</dbReference>
<dbReference type="SMART" id="SM00421">
    <property type="entry name" value="HTH_LUXR"/>
    <property type="match status" value="1"/>
</dbReference>
<gene>
    <name evidence="8" type="ORF">MHL29_09430</name>
</gene>
<feature type="domain" description="Response regulatory" evidence="7">
    <location>
        <begin position="3"/>
        <end position="118"/>
    </location>
</feature>
<keyword evidence="4" id="KW-0804">Transcription</keyword>
<evidence type="ECO:0000259" key="7">
    <source>
        <dbReference type="PROSITE" id="PS50110"/>
    </source>
</evidence>
<dbReference type="InterPro" id="IPR011006">
    <property type="entry name" value="CheY-like_superfamily"/>
</dbReference>
<dbReference type="InterPro" id="IPR039420">
    <property type="entry name" value="WalR-like"/>
</dbReference>
<dbReference type="SMART" id="SM00448">
    <property type="entry name" value="REC"/>
    <property type="match status" value="1"/>
</dbReference>
<dbReference type="PANTHER" id="PTHR43214">
    <property type="entry name" value="TWO-COMPONENT RESPONSE REGULATOR"/>
    <property type="match status" value="1"/>
</dbReference>
<dbReference type="PROSITE" id="PS50043">
    <property type="entry name" value="HTH_LUXR_2"/>
    <property type="match status" value="1"/>
</dbReference>
<keyword evidence="9" id="KW-1185">Reference proteome</keyword>
<reference evidence="8 9" key="1">
    <citation type="submission" date="2022-02" db="EMBL/GenBank/DDBJ databases">
        <title>Uncovering new skin microbiome diversity through culturing and metagenomics.</title>
        <authorList>
            <person name="Conlan S."/>
            <person name="Deming C."/>
            <person name="Nisc Comparative Sequencing Program N."/>
            <person name="Segre J.A."/>
        </authorList>
    </citation>
    <scope>NUCLEOTIDE SEQUENCE [LARGE SCALE GENOMIC DNA]</scope>
    <source>
        <strain evidence="8 9">ACRQZ</strain>
    </source>
</reference>
<evidence type="ECO:0000256" key="3">
    <source>
        <dbReference type="ARBA" id="ARBA00023125"/>
    </source>
</evidence>
<dbReference type="InterPro" id="IPR001789">
    <property type="entry name" value="Sig_transdc_resp-reg_receiver"/>
</dbReference>
<name>A0ABS9Q2K0_9MICO</name>
<sequence>MITVLLADDHATVRSGLRLLLSAQPDLEVIGEAGDGAVAVAQARALRPDVTLMDVRMPGVDGLAATEQIVAAGWSRVLVLTSFEVDEYVAGALRAGADGYLLKTVDAGPLADAIRRVAAGEAVLAPEVTRQVIAGFAAAQAPRTPPTSLDGPAAAAAADRVARLHDLTDREREVLDVIAQGLSNAQIAAALTISEATAKTHVSRVLAKLGCTSRVQAAILAREAGG</sequence>
<evidence type="ECO:0000259" key="6">
    <source>
        <dbReference type="PROSITE" id="PS50043"/>
    </source>
</evidence>
<dbReference type="InterPro" id="IPR000792">
    <property type="entry name" value="Tscrpt_reg_LuxR_C"/>
</dbReference>
<evidence type="ECO:0000256" key="5">
    <source>
        <dbReference type="PROSITE-ProRule" id="PRU00169"/>
    </source>
</evidence>
<comment type="caution">
    <text evidence="8">The sequence shown here is derived from an EMBL/GenBank/DDBJ whole genome shotgun (WGS) entry which is preliminary data.</text>
</comment>
<evidence type="ECO:0000313" key="8">
    <source>
        <dbReference type="EMBL" id="MCG7322105.1"/>
    </source>
</evidence>
<organism evidence="8 9">
    <name type="scientific">Arsenicicoccus bolidensis</name>
    <dbReference type="NCBI Taxonomy" id="229480"/>
    <lineage>
        <taxon>Bacteria</taxon>
        <taxon>Bacillati</taxon>
        <taxon>Actinomycetota</taxon>
        <taxon>Actinomycetes</taxon>
        <taxon>Micrococcales</taxon>
        <taxon>Intrasporangiaceae</taxon>
        <taxon>Arsenicicoccus</taxon>
    </lineage>
</organism>
<dbReference type="PANTHER" id="PTHR43214:SF24">
    <property type="entry name" value="TRANSCRIPTIONAL REGULATORY PROTEIN NARL-RELATED"/>
    <property type="match status" value="1"/>
</dbReference>
<dbReference type="InterPro" id="IPR016032">
    <property type="entry name" value="Sig_transdc_resp-reg_C-effctor"/>
</dbReference>
<proteinExistence type="predicted"/>
<dbReference type="Proteomes" id="UP001521931">
    <property type="component" value="Unassembled WGS sequence"/>
</dbReference>
<dbReference type="EMBL" id="JAKRCV010000026">
    <property type="protein sequence ID" value="MCG7322105.1"/>
    <property type="molecule type" value="Genomic_DNA"/>
</dbReference>
<dbReference type="PRINTS" id="PR00038">
    <property type="entry name" value="HTHLUXR"/>
</dbReference>
<feature type="modified residue" description="4-aspartylphosphate" evidence="5">
    <location>
        <position position="54"/>
    </location>
</feature>